<dbReference type="InterPro" id="IPR036188">
    <property type="entry name" value="FAD/NAD-bd_sf"/>
</dbReference>
<keyword evidence="5" id="KW-0285">Flavoprotein</keyword>
<dbReference type="PANTHER" id="PTHR42802">
    <property type="entry name" value="MONOOXYGENASE"/>
    <property type="match status" value="1"/>
</dbReference>
<keyword evidence="12" id="KW-1185">Reference proteome</keyword>
<sequence>MSQTTPELSDCYDVLACGFGPASLALAIALVEPSPNPTPTYSSLGGLQEALGRASSPDKDAQRSRAAERGPLKACFIEKQEQFKWHPGMMLEGSNMQISFLKDLATLRNPQSAYTFLVYLASFTPSRLVSYISRETFTPSRREFSDYLAWAARKVEGDLATQGGQVAFGEEVVAVEAVVGNESSDVRILKVTSRDVKTGATTERFTRNIVLSTGGSPRLPHHLSTPDIEASGRVIHSSAFLDRIHPALDSLTAPLPASRALRVAVLGAGQSAAETFLALRDAIASHLPADVEHRPQIDLLIRSATLRPADDSASTNEVFDPGMSQAVYGVDSTGRSVMLQAAKATNYSVANPHTLAAMYETLYAQQVEVDIATRDNASFAKINRDPKLAIRPFIELTGARPPASADAPLTLELWHSATSLRSSDEYDLVICGTG</sequence>
<proteinExistence type="inferred from homology"/>
<comment type="catalytic activity">
    <reaction evidence="10">
        <text>L-ornithine + NADH + O2 = N(5)-hydroxy-L-ornithine + NAD(+) + H2O</text>
        <dbReference type="Rhea" id="RHEA:41512"/>
        <dbReference type="ChEBI" id="CHEBI:15377"/>
        <dbReference type="ChEBI" id="CHEBI:15379"/>
        <dbReference type="ChEBI" id="CHEBI:46911"/>
        <dbReference type="ChEBI" id="CHEBI:57540"/>
        <dbReference type="ChEBI" id="CHEBI:57945"/>
        <dbReference type="ChEBI" id="CHEBI:78275"/>
        <dbReference type="EC" id="1.14.13.196"/>
    </reaction>
</comment>
<comment type="cofactor">
    <cofactor evidence="1">
        <name>FAD</name>
        <dbReference type="ChEBI" id="CHEBI:57692"/>
    </cofactor>
</comment>
<dbReference type="SUPFAM" id="SSF51905">
    <property type="entry name" value="FAD/NAD(P)-binding domain"/>
    <property type="match status" value="1"/>
</dbReference>
<keyword evidence="8" id="KW-0560">Oxidoreductase</keyword>
<dbReference type="Gene3D" id="3.50.50.60">
    <property type="entry name" value="FAD/NAD(P)-binding domain"/>
    <property type="match status" value="1"/>
</dbReference>
<evidence type="ECO:0000313" key="12">
    <source>
        <dbReference type="Proteomes" id="UP000193467"/>
    </source>
</evidence>
<keyword evidence="7" id="KW-0521">NADP</keyword>
<dbReference type="STRING" id="106004.A0A1Y2FG78"/>
<keyword evidence="11" id="KW-0503">Monooxygenase</keyword>
<reference evidence="11 12" key="1">
    <citation type="submission" date="2016-07" db="EMBL/GenBank/DDBJ databases">
        <title>Pervasive Adenine N6-methylation of Active Genes in Fungi.</title>
        <authorList>
            <consortium name="DOE Joint Genome Institute"/>
            <person name="Mondo S.J."/>
            <person name="Dannebaum R.O."/>
            <person name="Kuo R.C."/>
            <person name="Labutti K."/>
            <person name="Haridas S."/>
            <person name="Kuo A."/>
            <person name="Salamov A."/>
            <person name="Ahrendt S.R."/>
            <person name="Lipzen A."/>
            <person name="Sullivan W."/>
            <person name="Andreopoulos W.B."/>
            <person name="Clum A."/>
            <person name="Lindquist E."/>
            <person name="Daum C."/>
            <person name="Ramamoorthy G.K."/>
            <person name="Gryganskyi A."/>
            <person name="Culley D."/>
            <person name="Magnuson J.K."/>
            <person name="James T.Y."/>
            <person name="O'Malley M.A."/>
            <person name="Stajich J.E."/>
            <person name="Spatafora J.W."/>
            <person name="Visel A."/>
            <person name="Grigoriev I.V."/>
        </authorList>
    </citation>
    <scope>NUCLEOTIDE SEQUENCE [LARGE SCALE GENOMIC DNA]</scope>
    <source>
        <strain evidence="11 12">62-1032</strain>
    </source>
</reference>
<evidence type="ECO:0000256" key="5">
    <source>
        <dbReference type="ARBA" id="ARBA00022630"/>
    </source>
</evidence>
<dbReference type="InterPro" id="IPR025700">
    <property type="entry name" value="Lys/Orn_oxygenase"/>
</dbReference>
<evidence type="ECO:0000256" key="3">
    <source>
        <dbReference type="ARBA" id="ARBA00007588"/>
    </source>
</evidence>
<dbReference type="Proteomes" id="UP000193467">
    <property type="component" value="Unassembled WGS sequence"/>
</dbReference>
<evidence type="ECO:0000256" key="7">
    <source>
        <dbReference type="ARBA" id="ARBA00022857"/>
    </source>
</evidence>
<keyword evidence="6" id="KW-0274">FAD</keyword>
<dbReference type="GO" id="GO:0006879">
    <property type="term" value="P:intracellular iron ion homeostasis"/>
    <property type="evidence" value="ECO:0007669"/>
    <property type="project" value="TreeGrafter"/>
</dbReference>
<evidence type="ECO:0000256" key="1">
    <source>
        <dbReference type="ARBA" id="ARBA00001974"/>
    </source>
</evidence>
<evidence type="ECO:0000256" key="6">
    <source>
        <dbReference type="ARBA" id="ARBA00022827"/>
    </source>
</evidence>
<evidence type="ECO:0000256" key="8">
    <source>
        <dbReference type="ARBA" id="ARBA00023002"/>
    </source>
</evidence>
<comment type="similarity">
    <text evidence="3">Belongs to the lysine N(6)-hydroxylase/L-ornithine N(5)-oxygenase family.</text>
</comment>
<gene>
    <name evidence="11" type="ORF">BCR35DRAFT_78865</name>
</gene>
<dbReference type="OrthoDB" id="2535975at2759"/>
<accession>A0A1Y2FG78</accession>
<comment type="caution">
    <text evidence="11">The sequence shown here is derived from an EMBL/GenBank/DDBJ whole genome shotgun (WGS) entry which is preliminary data.</text>
</comment>
<dbReference type="EMBL" id="MCGR01000020">
    <property type="protein sequence ID" value="ORY82932.1"/>
    <property type="molecule type" value="Genomic_DNA"/>
</dbReference>
<evidence type="ECO:0000256" key="10">
    <source>
        <dbReference type="ARBA" id="ARBA00049248"/>
    </source>
</evidence>
<dbReference type="GO" id="GO:0004497">
    <property type="term" value="F:monooxygenase activity"/>
    <property type="evidence" value="ECO:0007669"/>
    <property type="project" value="UniProtKB-KW"/>
</dbReference>
<organism evidence="11 12">
    <name type="scientific">Leucosporidium creatinivorum</name>
    <dbReference type="NCBI Taxonomy" id="106004"/>
    <lineage>
        <taxon>Eukaryota</taxon>
        <taxon>Fungi</taxon>
        <taxon>Dikarya</taxon>
        <taxon>Basidiomycota</taxon>
        <taxon>Pucciniomycotina</taxon>
        <taxon>Microbotryomycetes</taxon>
        <taxon>Leucosporidiales</taxon>
        <taxon>Leucosporidium</taxon>
    </lineage>
</organism>
<dbReference type="EC" id="1.14.13.196" evidence="4"/>
<dbReference type="Pfam" id="PF13434">
    <property type="entry name" value="Lys_Orn_oxgnase"/>
    <property type="match status" value="1"/>
</dbReference>
<comment type="catalytic activity">
    <reaction evidence="9">
        <text>L-ornithine + NADPH + O2 = N(5)-hydroxy-L-ornithine + NADP(+) + H2O</text>
        <dbReference type="Rhea" id="RHEA:41508"/>
        <dbReference type="ChEBI" id="CHEBI:15377"/>
        <dbReference type="ChEBI" id="CHEBI:15379"/>
        <dbReference type="ChEBI" id="CHEBI:46911"/>
        <dbReference type="ChEBI" id="CHEBI:57783"/>
        <dbReference type="ChEBI" id="CHEBI:58349"/>
        <dbReference type="ChEBI" id="CHEBI:78275"/>
        <dbReference type="EC" id="1.14.13.196"/>
    </reaction>
</comment>
<evidence type="ECO:0000256" key="9">
    <source>
        <dbReference type="ARBA" id="ARBA00047598"/>
    </source>
</evidence>
<dbReference type="AlphaFoldDB" id="A0A1Y2FG78"/>
<evidence type="ECO:0000313" key="11">
    <source>
        <dbReference type="EMBL" id="ORY82932.1"/>
    </source>
</evidence>
<dbReference type="InParanoid" id="A0A1Y2FG78"/>
<evidence type="ECO:0000256" key="4">
    <source>
        <dbReference type="ARBA" id="ARBA00012881"/>
    </source>
</evidence>
<protein>
    <recommendedName>
        <fullName evidence="4">L-ornithine N(5)-monooxygenase [NAD(P)H]</fullName>
        <ecNumber evidence="4">1.14.13.196</ecNumber>
    </recommendedName>
</protein>
<name>A0A1Y2FG78_9BASI</name>
<evidence type="ECO:0000256" key="2">
    <source>
        <dbReference type="ARBA" id="ARBA00004924"/>
    </source>
</evidence>
<dbReference type="PANTHER" id="PTHR42802:SF1">
    <property type="entry name" value="L-ORNITHINE N(5)-MONOOXYGENASE"/>
    <property type="match status" value="1"/>
</dbReference>
<comment type="pathway">
    <text evidence="2">Siderophore biosynthesis.</text>
</comment>